<dbReference type="AlphaFoldDB" id="A0A918TIH8"/>
<dbReference type="Proteomes" id="UP000638981">
    <property type="component" value="Unassembled WGS sequence"/>
</dbReference>
<dbReference type="EMBL" id="BMYJ01000002">
    <property type="protein sequence ID" value="GHC48616.1"/>
    <property type="molecule type" value="Genomic_DNA"/>
</dbReference>
<dbReference type="RefSeq" id="WP_189410359.1">
    <property type="nucleotide sequence ID" value="NZ_BMYJ01000002.1"/>
</dbReference>
<evidence type="ECO:0000313" key="2">
    <source>
        <dbReference type="Proteomes" id="UP000638981"/>
    </source>
</evidence>
<comment type="caution">
    <text evidence="1">The sequence shown here is derived from an EMBL/GenBank/DDBJ whole genome shotgun (WGS) entry which is preliminary data.</text>
</comment>
<reference evidence="1" key="1">
    <citation type="journal article" date="2014" name="Int. J. Syst. Evol. Microbiol.">
        <title>Complete genome sequence of Corynebacterium casei LMG S-19264T (=DSM 44701T), isolated from a smear-ripened cheese.</title>
        <authorList>
            <consortium name="US DOE Joint Genome Institute (JGI-PGF)"/>
            <person name="Walter F."/>
            <person name="Albersmeier A."/>
            <person name="Kalinowski J."/>
            <person name="Ruckert C."/>
        </authorList>
    </citation>
    <scope>NUCLEOTIDE SEQUENCE</scope>
    <source>
        <strain evidence="1">KCTC 23310</strain>
    </source>
</reference>
<sequence length="115" mass="13184">MGRLNEKRRLGDDMSLAESAIDFLKRQYSHSIEAYRQTIASLTEEDDLDFPDRDNPDDPVARCWDLNAALMEGAKQEFPEIAADTAELRRLNEFIWHLVSDESSHSKPSDLTNTE</sequence>
<gene>
    <name evidence="1" type="ORF">GCM10007315_08300</name>
</gene>
<evidence type="ECO:0000313" key="1">
    <source>
        <dbReference type="EMBL" id="GHC48616.1"/>
    </source>
</evidence>
<name>A0A918TIH8_9RHOB</name>
<organism evidence="1 2">
    <name type="scientific">Neogemmobacter tilapiae</name>
    <dbReference type="NCBI Taxonomy" id="875041"/>
    <lineage>
        <taxon>Bacteria</taxon>
        <taxon>Pseudomonadati</taxon>
        <taxon>Pseudomonadota</taxon>
        <taxon>Alphaproteobacteria</taxon>
        <taxon>Rhodobacterales</taxon>
        <taxon>Paracoccaceae</taxon>
        <taxon>Neogemmobacter</taxon>
    </lineage>
</organism>
<keyword evidence="2" id="KW-1185">Reference proteome</keyword>
<protein>
    <submittedName>
        <fullName evidence="1">Uncharacterized protein</fullName>
    </submittedName>
</protein>
<proteinExistence type="predicted"/>
<accession>A0A918TIH8</accession>
<reference evidence="1" key="2">
    <citation type="submission" date="2020-09" db="EMBL/GenBank/DDBJ databases">
        <authorList>
            <person name="Sun Q."/>
            <person name="Kim S."/>
        </authorList>
    </citation>
    <scope>NUCLEOTIDE SEQUENCE</scope>
    <source>
        <strain evidence="1">KCTC 23310</strain>
    </source>
</reference>